<evidence type="ECO:0000313" key="8">
    <source>
        <dbReference type="EMBL" id="QOS22006.1"/>
    </source>
</evidence>
<dbReference type="Pfam" id="PF00908">
    <property type="entry name" value="dTDP_sugar_isom"/>
    <property type="match status" value="1"/>
</dbReference>
<dbReference type="GO" id="GO:0008830">
    <property type="term" value="F:dTDP-4-dehydrorhamnose 3,5-epimerase activity"/>
    <property type="evidence" value="ECO:0007669"/>
    <property type="project" value="UniProtKB-UniRule"/>
</dbReference>
<comment type="catalytic activity">
    <reaction evidence="1 7">
        <text>dTDP-4-dehydro-6-deoxy-alpha-D-glucose = dTDP-4-dehydro-beta-L-rhamnose</text>
        <dbReference type="Rhea" id="RHEA:16969"/>
        <dbReference type="ChEBI" id="CHEBI:57649"/>
        <dbReference type="ChEBI" id="CHEBI:62830"/>
        <dbReference type="EC" id="5.1.3.13"/>
    </reaction>
</comment>
<feature type="active site" description="Proton donor" evidence="5">
    <location>
        <position position="130"/>
    </location>
</feature>
<dbReference type="UniPathway" id="UPA00124"/>
<feature type="site" description="Participates in a stacking interaction with the thymidine ring of dTDP-4-oxo-6-deoxyglucose" evidence="6">
    <location>
        <position position="136"/>
    </location>
</feature>
<proteinExistence type="inferred from homology"/>
<evidence type="ECO:0000256" key="6">
    <source>
        <dbReference type="PIRSR" id="PIRSR600888-3"/>
    </source>
</evidence>
<dbReference type="GO" id="GO:0005829">
    <property type="term" value="C:cytosol"/>
    <property type="evidence" value="ECO:0007669"/>
    <property type="project" value="TreeGrafter"/>
</dbReference>
<dbReference type="AlphaFoldDB" id="A0A7M1W4P0"/>
<protein>
    <recommendedName>
        <fullName evidence="4 7">dTDP-4-dehydrorhamnose 3,5-epimerase</fullName>
        <ecNumber evidence="3 7">5.1.3.13</ecNumber>
    </recommendedName>
    <alternativeName>
        <fullName evidence="7">Thymidine diphospho-4-keto-rhamnose 3,5-epimerase</fullName>
    </alternativeName>
</protein>
<feature type="active site" description="Proton acceptor" evidence="5">
    <location>
        <position position="61"/>
    </location>
</feature>
<dbReference type="InterPro" id="IPR014710">
    <property type="entry name" value="RmlC-like_jellyroll"/>
</dbReference>
<organism evidence="8">
    <name type="scientific">Vibrio parahaemolyticus</name>
    <dbReference type="NCBI Taxonomy" id="670"/>
    <lineage>
        <taxon>Bacteria</taxon>
        <taxon>Pseudomonadati</taxon>
        <taxon>Pseudomonadota</taxon>
        <taxon>Gammaproteobacteria</taxon>
        <taxon>Vibrionales</taxon>
        <taxon>Vibrionaceae</taxon>
        <taxon>Vibrio</taxon>
    </lineage>
</organism>
<dbReference type="PANTHER" id="PTHR21047:SF2">
    <property type="entry name" value="THYMIDINE DIPHOSPHO-4-KETO-RHAMNOSE 3,5-EPIMERASE"/>
    <property type="match status" value="1"/>
</dbReference>
<dbReference type="CDD" id="cd00438">
    <property type="entry name" value="cupin_RmlC"/>
    <property type="match status" value="1"/>
</dbReference>
<dbReference type="GO" id="GO:0000271">
    <property type="term" value="P:polysaccharide biosynthetic process"/>
    <property type="evidence" value="ECO:0007669"/>
    <property type="project" value="TreeGrafter"/>
</dbReference>
<dbReference type="EC" id="5.1.3.13" evidence="3 7"/>
<comment type="subunit">
    <text evidence="7">Homodimer.</text>
</comment>
<sequence>MKIIKTTLQDCIVIEPQVFGDERGFFMETFQEERYFNAGIKQRFVQDNRSRSTRGVLRGLHFQKLKPQGKLVTVTHGEVFDVAVDLRPGSKTFGKYEAVVLSGENKLQFYVPPGFAHGFCVMSESADFQYKCTDYYDPNDEGGLLWNDPSINIKWPIIDPILSDKDKAQPQLVNIVAEINKGWENE</sequence>
<evidence type="ECO:0000256" key="2">
    <source>
        <dbReference type="ARBA" id="ARBA00001997"/>
    </source>
</evidence>
<dbReference type="InterPro" id="IPR011051">
    <property type="entry name" value="RmlC_Cupin_sf"/>
</dbReference>
<evidence type="ECO:0000256" key="7">
    <source>
        <dbReference type="RuleBase" id="RU364069"/>
    </source>
</evidence>
<gene>
    <name evidence="8" type="primary">rfbC</name>
    <name evidence="8" type="ORF">VP241_00011</name>
</gene>
<evidence type="ECO:0000256" key="1">
    <source>
        <dbReference type="ARBA" id="ARBA00001298"/>
    </source>
</evidence>
<keyword evidence="7 8" id="KW-0413">Isomerase</keyword>
<dbReference type="SUPFAM" id="SSF51182">
    <property type="entry name" value="RmlC-like cupins"/>
    <property type="match status" value="1"/>
</dbReference>
<dbReference type="Gene3D" id="2.60.120.10">
    <property type="entry name" value="Jelly Rolls"/>
    <property type="match status" value="1"/>
</dbReference>
<evidence type="ECO:0000256" key="5">
    <source>
        <dbReference type="PIRSR" id="PIRSR600888-1"/>
    </source>
</evidence>
<dbReference type="PANTHER" id="PTHR21047">
    <property type="entry name" value="DTDP-6-DEOXY-D-GLUCOSE-3,5 EPIMERASE"/>
    <property type="match status" value="1"/>
</dbReference>
<name>A0A7M1W4P0_VIBPH</name>
<dbReference type="NCBIfam" id="TIGR01221">
    <property type="entry name" value="rmlC"/>
    <property type="match status" value="1"/>
</dbReference>
<dbReference type="GO" id="GO:0019305">
    <property type="term" value="P:dTDP-rhamnose biosynthetic process"/>
    <property type="evidence" value="ECO:0007669"/>
    <property type="project" value="UniProtKB-UniRule"/>
</dbReference>
<comment type="pathway">
    <text evidence="7">Carbohydrate biosynthesis; dTDP-L-rhamnose biosynthesis.</text>
</comment>
<dbReference type="InterPro" id="IPR000888">
    <property type="entry name" value="RmlC-like"/>
</dbReference>
<dbReference type="EMBL" id="MT898203">
    <property type="protein sequence ID" value="QOS22006.1"/>
    <property type="molecule type" value="Genomic_DNA"/>
</dbReference>
<comment type="similarity">
    <text evidence="7">Belongs to the dTDP-4-dehydrorhamnose 3,5-epimerase family.</text>
</comment>
<reference evidence="8" key="1">
    <citation type="submission" date="2020-08" db="EMBL/GenBank/DDBJ databases">
        <title>Genetic structure, function and evolution of capsule biosynthesis loci in Vibrio parahaemolyticus.</title>
        <authorList>
            <person name="Li L."/>
            <person name="Bian S."/>
        </authorList>
    </citation>
    <scope>NUCLEOTIDE SEQUENCE</scope>
    <source>
        <strain evidence="8">VP241</strain>
    </source>
</reference>
<evidence type="ECO:0000256" key="3">
    <source>
        <dbReference type="ARBA" id="ARBA00012098"/>
    </source>
</evidence>
<comment type="function">
    <text evidence="2 7">Catalyzes the epimerization of the C3' and C5'positions of dTDP-6-deoxy-D-xylo-4-hexulose, forming dTDP-6-deoxy-L-lyxo-4-hexulose.</text>
</comment>
<accession>A0A7M1W4P0</accession>
<evidence type="ECO:0000256" key="4">
    <source>
        <dbReference type="ARBA" id="ARBA00019595"/>
    </source>
</evidence>